<protein>
    <submittedName>
        <fullName evidence="2">Uncharacterized protein</fullName>
    </submittedName>
</protein>
<feature type="transmembrane region" description="Helical" evidence="1">
    <location>
        <begin position="126"/>
        <end position="151"/>
    </location>
</feature>
<proteinExistence type="predicted"/>
<feature type="transmembrane region" description="Helical" evidence="1">
    <location>
        <begin position="157"/>
        <end position="181"/>
    </location>
</feature>
<keyword evidence="1" id="KW-0812">Transmembrane</keyword>
<feature type="transmembrane region" description="Helical" evidence="1">
    <location>
        <begin position="60"/>
        <end position="83"/>
    </location>
</feature>
<evidence type="ECO:0000313" key="3">
    <source>
        <dbReference type="Proteomes" id="UP000427769"/>
    </source>
</evidence>
<reference evidence="2 3" key="1">
    <citation type="submission" date="2019-11" db="EMBL/GenBank/DDBJ databases">
        <title>Comparative genomics of hydrocarbon-degrading Desulfosarcina strains.</title>
        <authorList>
            <person name="Watanabe M."/>
            <person name="Kojima H."/>
            <person name="Fukui M."/>
        </authorList>
    </citation>
    <scope>NUCLEOTIDE SEQUENCE [LARGE SCALE GENOMIC DNA]</scope>
    <source>
        <strain evidence="2 3">PP31</strain>
    </source>
</reference>
<dbReference type="EMBL" id="AP021875">
    <property type="protein sequence ID" value="BBO74533.1"/>
    <property type="molecule type" value="Genomic_DNA"/>
</dbReference>
<dbReference type="OrthoDB" id="5415347at2"/>
<dbReference type="KEGG" id="dwd:DSCW_19500"/>
<keyword evidence="3" id="KW-1185">Reference proteome</keyword>
<keyword evidence="1" id="KW-0472">Membrane</keyword>
<organism evidence="2 3">
    <name type="scientific">Desulfosarcina widdelii</name>
    <dbReference type="NCBI Taxonomy" id="947919"/>
    <lineage>
        <taxon>Bacteria</taxon>
        <taxon>Pseudomonadati</taxon>
        <taxon>Thermodesulfobacteriota</taxon>
        <taxon>Desulfobacteria</taxon>
        <taxon>Desulfobacterales</taxon>
        <taxon>Desulfosarcinaceae</taxon>
        <taxon>Desulfosarcina</taxon>
    </lineage>
</organism>
<sequence>MSTEKKDKQHTGLATLFDGVELKSFFINYLWFIIAVEILIFLVCFLGNLGPEKGPFPWKFYFYVSFITPVAITFLLGVFILGFNHFIFGNTPVPGEDGVMGADVDENRSKLFQFNLFLTHMKKVPFLPALFTLVACTVLFYKLDAIFLFIFNAGEKMVTYSLIACGVLLAAGLIFGIAWIVSNYKLSKKHMEHEYRYRNDVMDKLGFLIMEDDTVIDKNGKLISQKQPLLPESQQLSEERETLKIMPPSK</sequence>
<evidence type="ECO:0000256" key="1">
    <source>
        <dbReference type="SAM" id="Phobius"/>
    </source>
</evidence>
<dbReference type="Proteomes" id="UP000427769">
    <property type="component" value="Chromosome"/>
</dbReference>
<name>A0A5K7Z3I0_9BACT</name>
<evidence type="ECO:0000313" key="2">
    <source>
        <dbReference type="EMBL" id="BBO74533.1"/>
    </source>
</evidence>
<gene>
    <name evidence="2" type="ORF">DSCW_19500</name>
</gene>
<accession>A0A5K7Z3I0</accession>
<feature type="transmembrane region" description="Helical" evidence="1">
    <location>
        <begin position="29"/>
        <end position="48"/>
    </location>
</feature>
<dbReference type="AlphaFoldDB" id="A0A5K7Z3I0"/>
<keyword evidence="1" id="KW-1133">Transmembrane helix</keyword>
<dbReference type="RefSeq" id="WP_155303556.1">
    <property type="nucleotide sequence ID" value="NZ_AP021875.1"/>
</dbReference>